<evidence type="ECO:0000256" key="2">
    <source>
        <dbReference type="SAM" id="SignalP"/>
    </source>
</evidence>
<dbReference type="InParanoid" id="A0A482WWU4"/>
<keyword evidence="4" id="KW-1185">Reference proteome</keyword>
<accession>A0A482WWU4</accession>
<dbReference type="Proteomes" id="UP000291343">
    <property type="component" value="Unassembled WGS sequence"/>
</dbReference>
<reference evidence="3 4" key="1">
    <citation type="journal article" date="2017" name="Gigascience">
        <title>Genome sequence of the small brown planthopper, Laodelphax striatellus.</title>
        <authorList>
            <person name="Zhu J."/>
            <person name="Jiang F."/>
            <person name="Wang X."/>
            <person name="Yang P."/>
            <person name="Bao Y."/>
            <person name="Zhao W."/>
            <person name="Wang W."/>
            <person name="Lu H."/>
            <person name="Wang Q."/>
            <person name="Cui N."/>
            <person name="Li J."/>
            <person name="Chen X."/>
            <person name="Luo L."/>
            <person name="Yu J."/>
            <person name="Kang L."/>
            <person name="Cui F."/>
        </authorList>
    </citation>
    <scope>NUCLEOTIDE SEQUENCE [LARGE SCALE GENOMIC DNA]</scope>
    <source>
        <strain evidence="3">Lst14</strain>
    </source>
</reference>
<feature type="signal peptide" evidence="2">
    <location>
        <begin position="1"/>
        <end position="15"/>
    </location>
</feature>
<feature type="region of interest" description="Disordered" evidence="1">
    <location>
        <begin position="116"/>
        <end position="161"/>
    </location>
</feature>
<dbReference type="SMR" id="A0A482WWU4"/>
<evidence type="ECO:0000313" key="4">
    <source>
        <dbReference type="Proteomes" id="UP000291343"/>
    </source>
</evidence>
<dbReference type="EMBL" id="QKKF02023373">
    <property type="protein sequence ID" value="RZF37762.1"/>
    <property type="molecule type" value="Genomic_DNA"/>
</dbReference>
<name>A0A482WWU4_LAOST</name>
<organism evidence="3 4">
    <name type="scientific">Laodelphax striatellus</name>
    <name type="common">Small brown planthopper</name>
    <name type="synonym">Delphax striatella</name>
    <dbReference type="NCBI Taxonomy" id="195883"/>
    <lineage>
        <taxon>Eukaryota</taxon>
        <taxon>Metazoa</taxon>
        <taxon>Ecdysozoa</taxon>
        <taxon>Arthropoda</taxon>
        <taxon>Hexapoda</taxon>
        <taxon>Insecta</taxon>
        <taxon>Pterygota</taxon>
        <taxon>Neoptera</taxon>
        <taxon>Paraneoptera</taxon>
        <taxon>Hemiptera</taxon>
        <taxon>Auchenorrhyncha</taxon>
        <taxon>Fulgoroidea</taxon>
        <taxon>Delphacidae</taxon>
        <taxon>Criomorphinae</taxon>
        <taxon>Laodelphax</taxon>
    </lineage>
</organism>
<comment type="caution">
    <text evidence="3">The sequence shown here is derived from an EMBL/GenBank/DDBJ whole genome shotgun (WGS) entry which is preliminary data.</text>
</comment>
<dbReference type="AlphaFoldDB" id="A0A482WWU4"/>
<feature type="region of interest" description="Disordered" evidence="1">
    <location>
        <begin position="56"/>
        <end position="86"/>
    </location>
</feature>
<feature type="compositionally biased region" description="Basic and acidic residues" evidence="1">
    <location>
        <begin position="116"/>
        <end position="133"/>
    </location>
</feature>
<protein>
    <submittedName>
        <fullName evidence="3">Uncharacterized protein</fullName>
    </submittedName>
</protein>
<feature type="compositionally biased region" description="Basic and acidic residues" evidence="1">
    <location>
        <begin position="63"/>
        <end position="77"/>
    </location>
</feature>
<gene>
    <name evidence="3" type="ORF">LSTR_LSTR014958</name>
</gene>
<evidence type="ECO:0000313" key="3">
    <source>
        <dbReference type="EMBL" id="RZF37762.1"/>
    </source>
</evidence>
<feature type="chain" id="PRO_5019729624" evidence="2">
    <location>
        <begin position="16"/>
        <end position="207"/>
    </location>
</feature>
<evidence type="ECO:0000256" key="1">
    <source>
        <dbReference type="SAM" id="MobiDB-lite"/>
    </source>
</evidence>
<keyword evidence="2" id="KW-0732">Signal</keyword>
<sequence>MFFALFRLPFPLPLARLFTSRLILSKPPSNHSLAFALLHFPHRRIFPLTLHLGRRFPESIPPTDRDNPEMRPQDSRNELSGGGGSMCLQRFETDSQEIQQILEAAGKYCAKEVATEKKDKGEEAGKDKKRVLEFKAPVHSRLPSPRTHPPQSKQHSCGRASSLLLRTNYPKRSSLIRVKNWLATRPAPQNSVRCLPFHLLGTIFSPW</sequence>
<proteinExistence type="predicted"/>